<evidence type="ECO:0000313" key="1">
    <source>
        <dbReference type="EMBL" id="CAG8759735.1"/>
    </source>
</evidence>
<sequence>VTDPSLPSIGSERYLNGKRQCSTFLYHYLMYPTHIVAPINLIWRPTSVINTSAENNKVTRHVLMWVHGCAFDEVFEILEIAIEKMELQCEISISNLQDEFLIFELTGPRSTALLQEVLDIADDASGSNTESSLDINTSVNVDTEIREAKKACINSEAHKAWATLRDLRSSASLPPGA</sequence>
<comment type="caution">
    <text evidence="1">The sequence shown here is derived from an EMBL/GenBank/DDBJ whole genome shotgun (WGS) entry which is preliminary data.</text>
</comment>
<feature type="non-terminal residue" evidence="1">
    <location>
        <position position="177"/>
    </location>
</feature>
<organism evidence="1 2">
    <name type="scientific">Dentiscutata heterogama</name>
    <dbReference type="NCBI Taxonomy" id="1316150"/>
    <lineage>
        <taxon>Eukaryota</taxon>
        <taxon>Fungi</taxon>
        <taxon>Fungi incertae sedis</taxon>
        <taxon>Mucoromycota</taxon>
        <taxon>Glomeromycotina</taxon>
        <taxon>Glomeromycetes</taxon>
        <taxon>Diversisporales</taxon>
        <taxon>Gigasporaceae</taxon>
        <taxon>Dentiscutata</taxon>
    </lineage>
</organism>
<name>A0ACA9QTS3_9GLOM</name>
<accession>A0ACA9QTS3</accession>
<evidence type="ECO:0000313" key="2">
    <source>
        <dbReference type="Proteomes" id="UP000789702"/>
    </source>
</evidence>
<gene>
    <name evidence="1" type="ORF">DHETER_LOCUS15175</name>
</gene>
<dbReference type="Proteomes" id="UP000789702">
    <property type="component" value="Unassembled WGS sequence"/>
</dbReference>
<protein>
    <submittedName>
        <fullName evidence="1">13034_t:CDS:1</fullName>
    </submittedName>
</protein>
<proteinExistence type="predicted"/>
<keyword evidence="2" id="KW-1185">Reference proteome</keyword>
<feature type="non-terminal residue" evidence="1">
    <location>
        <position position="1"/>
    </location>
</feature>
<reference evidence="1" key="1">
    <citation type="submission" date="2021-06" db="EMBL/GenBank/DDBJ databases">
        <authorList>
            <person name="Kallberg Y."/>
            <person name="Tangrot J."/>
            <person name="Rosling A."/>
        </authorList>
    </citation>
    <scope>NUCLEOTIDE SEQUENCE</scope>
    <source>
        <strain evidence="1">IL203A</strain>
    </source>
</reference>
<dbReference type="EMBL" id="CAJVPU010050612">
    <property type="protein sequence ID" value="CAG8759735.1"/>
    <property type="molecule type" value="Genomic_DNA"/>
</dbReference>